<dbReference type="GO" id="GO:0008137">
    <property type="term" value="F:NADH dehydrogenase (ubiquinone) activity"/>
    <property type="evidence" value="ECO:0007669"/>
    <property type="project" value="InterPro"/>
</dbReference>
<gene>
    <name evidence="12" type="ORF">FLL45_07640</name>
</gene>
<feature type="transmembrane region" description="Helical" evidence="10">
    <location>
        <begin position="303"/>
        <end position="326"/>
    </location>
</feature>
<feature type="transmembrane region" description="Helical" evidence="10">
    <location>
        <begin position="86"/>
        <end position="106"/>
    </location>
</feature>
<accession>A0A545TC85</accession>
<feature type="transmembrane region" description="Helical" evidence="10">
    <location>
        <begin position="338"/>
        <end position="363"/>
    </location>
</feature>
<evidence type="ECO:0000256" key="4">
    <source>
        <dbReference type="ARBA" id="ARBA00022692"/>
    </source>
</evidence>
<dbReference type="GO" id="GO:0012505">
    <property type="term" value="C:endomembrane system"/>
    <property type="evidence" value="ECO:0007669"/>
    <property type="project" value="UniProtKB-SubCell"/>
</dbReference>
<dbReference type="InterPro" id="IPR003918">
    <property type="entry name" value="NADH_UbQ_OxRdtase"/>
</dbReference>
<evidence type="ECO:0000313" key="12">
    <source>
        <dbReference type="EMBL" id="TQV74824.1"/>
    </source>
</evidence>
<dbReference type="EMBL" id="VIKR01000002">
    <property type="protein sequence ID" value="TQV74824.1"/>
    <property type="molecule type" value="Genomic_DNA"/>
</dbReference>
<evidence type="ECO:0000256" key="7">
    <source>
        <dbReference type="ARBA" id="ARBA00031584"/>
    </source>
</evidence>
<proteinExistence type="inferred from homology"/>
<sequence>MIEKLPILSLLIWLPVFGALVVLFITGEKHRFISQWISLVSAVATLLLSLWAWSTFDSSRYYLQFVEDQSWITSLNIRYSLGVDGFSLPLIALTSLMTVIVIISSWNNIKIRSAHYLAAFLMMGGLMNGVFAATDAILFYVFWEAMLVPMFLIIGIWGGPNRIYATLKFFIYTFFGSVFLLIGLIYLGLEAKSFDIFAMHSMVLPLDTQELLFFAFLIAFAVKVPMWPVHTWLPDAHVEAPTGGSVILAAIMLKMGTYGFVRFMLPIVPDASMAMADLMIILSLIAVVYIGFVALAQRDMKKLVAYSSIAHMGFVTLGLFISFALIDKGSIPTAIMGIQGALIQVISHGFISGAMFLCIGVLYDRIHSREIADYGGVVNTMPKFAMFFMLFAMANAGLPGTSGFVGEFLVIIASLQVSFWIAVLAGLTLILAAGYTLWMYKRVVFGEVANEKVAQLKDLKLREYIVLIVLAALVLAFGFYPAPLLELMQPSVEHLIDCNLVSKLSPEGMCS</sequence>
<evidence type="ECO:0000256" key="6">
    <source>
        <dbReference type="ARBA" id="ARBA00023136"/>
    </source>
</evidence>
<dbReference type="GO" id="GO:0003954">
    <property type="term" value="F:NADH dehydrogenase activity"/>
    <property type="evidence" value="ECO:0007669"/>
    <property type="project" value="TreeGrafter"/>
</dbReference>
<keyword evidence="6 10" id="KW-0472">Membrane</keyword>
<keyword evidence="13" id="KW-1185">Reference proteome</keyword>
<feature type="domain" description="NADH:quinone oxidoreductase/Mrp antiporter transmembrane" evidence="11">
    <location>
        <begin position="133"/>
        <end position="429"/>
    </location>
</feature>
<feature type="transmembrane region" description="Helical" evidence="10">
    <location>
        <begin position="384"/>
        <end position="413"/>
    </location>
</feature>
<evidence type="ECO:0000256" key="9">
    <source>
        <dbReference type="RuleBase" id="RU000320"/>
    </source>
</evidence>
<dbReference type="InterPro" id="IPR010227">
    <property type="entry name" value="NADH_Q_OxRdtase_chainM/4"/>
</dbReference>
<feature type="transmembrane region" description="Helical" evidence="10">
    <location>
        <begin position="137"/>
        <end position="157"/>
    </location>
</feature>
<dbReference type="GO" id="GO:0016020">
    <property type="term" value="C:membrane"/>
    <property type="evidence" value="ECO:0007669"/>
    <property type="project" value="UniProtKB-SubCell"/>
</dbReference>
<keyword evidence="12" id="KW-0560">Oxidoreductase</keyword>
<dbReference type="GO" id="GO:0015990">
    <property type="term" value="P:electron transport coupled proton transport"/>
    <property type="evidence" value="ECO:0007669"/>
    <property type="project" value="TreeGrafter"/>
</dbReference>
<feature type="transmembrane region" description="Helical" evidence="10">
    <location>
        <begin position="245"/>
        <end position="265"/>
    </location>
</feature>
<dbReference type="InterPro" id="IPR001750">
    <property type="entry name" value="ND/Mrp_TM"/>
</dbReference>
<name>A0A545TC85_9GAMM</name>
<dbReference type="NCBIfam" id="TIGR01972">
    <property type="entry name" value="NDH_I_M"/>
    <property type="match status" value="1"/>
</dbReference>
<dbReference type="Proteomes" id="UP000317839">
    <property type="component" value="Unassembled WGS sequence"/>
</dbReference>
<dbReference type="RefSeq" id="WP_142941442.1">
    <property type="nucleotide sequence ID" value="NZ_VIKR01000002.1"/>
</dbReference>
<protein>
    <recommendedName>
        <fullName evidence="3">NADH-quinone oxidoreductase subunit M</fullName>
    </recommendedName>
    <alternativeName>
        <fullName evidence="7">NADH dehydrogenase I subunit M</fullName>
    </alternativeName>
    <alternativeName>
        <fullName evidence="8">NDH-1 subunit M</fullName>
    </alternativeName>
</protein>
<reference evidence="12 13" key="1">
    <citation type="submission" date="2019-06" db="EMBL/GenBank/DDBJ databases">
        <title>Draft genome of Aliikangiella marina GYP-15.</title>
        <authorList>
            <person name="Wang G."/>
        </authorList>
    </citation>
    <scope>NUCLEOTIDE SEQUENCE [LARGE SCALE GENOMIC DNA]</scope>
    <source>
        <strain evidence="12 13">GYP-15</strain>
    </source>
</reference>
<dbReference type="GO" id="GO:0048039">
    <property type="term" value="F:ubiquinone binding"/>
    <property type="evidence" value="ECO:0007669"/>
    <property type="project" value="TreeGrafter"/>
</dbReference>
<dbReference type="Pfam" id="PF00361">
    <property type="entry name" value="Proton_antipo_M"/>
    <property type="match status" value="1"/>
</dbReference>
<comment type="similarity">
    <text evidence="2">Belongs to the complex I subunit 4 family.</text>
</comment>
<evidence type="ECO:0000313" key="13">
    <source>
        <dbReference type="Proteomes" id="UP000317839"/>
    </source>
</evidence>
<evidence type="ECO:0000256" key="8">
    <source>
        <dbReference type="ARBA" id="ARBA00032798"/>
    </source>
</evidence>
<feature type="transmembrane region" description="Helical" evidence="10">
    <location>
        <begin position="113"/>
        <end position="131"/>
    </location>
</feature>
<dbReference type="OrthoDB" id="9768329at2"/>
<dbReference type="GO" id="GO:0042773">
    <property type="term" value="P:ATP synthesis coupled electron transport"/>
    <property type="evidence" value="ECO:0007669"/>
    <property type="project" value="InterPro"/>
</dbReference>
<dbReference type="PANTHER" id="PTHR43507:SF1">
    <property type="entry name" value="NADH-UBIQUINONE OXIDOREDUCTASE CHAIN 4"/>
    <property type="match status" value="1"/>
</dbReference>
<evidence type="ECO:0000256" key="3">
    <source>
        <dbReference type="ARBA" id="ARBA00019906"/>
    </source>
</evidence>
<dbReference type="NCBIfam" id="NF004501">
    <property type="entry name" value="PRK05846.1-5"/>
    <property type="match status" value="1"/>
</dbReference>
<organism evidence="12 13">
    <name type="scientific">Aliikangiella marina</name>
    <dbReference type="NCBI Taxonomy" id="1712262"/>
    <lineage>
        <taxon>Bacteria</taxon>
        <taxon>Pseudomonadati</taxon>
        <taxon>Pseudomonadota</taxon>
        <taxon>Gammaproteobacteria</taxon>
        <taxon>Oceanospirillales</taxon>
        <taxon>Pleioneaceae</taxon>
        <taxon>Aliikangiella</taxon>
    </lineage>
</organism>
<evidence type="ECO:0000259" key="11">
    <source>
        <dbReference type="Pfam" id="PF00361"/>
    </source>
</evidence>
<comment type="subcellular location">
    <subcellularLocation>
        <location evidence="1">Endomembrane system</location>
        <topology evidence="1">Multi-pass membrane protein</topology>
    </subcellularLocation>
    <subcellularLocation>
        <location evidence="9">Membrane</location>
        <topology evidence="9">Multi-pass membrane protein</topology>
    </subcellularLocation>
</comment>
<dbReference type="NCBIfam" id="NF004499">
    <property type="entry name" value="PRK05846.1-3"/>
    <property type="match status" value="1"/>
</dbReference>
<dbReference type="PRINTS" id="PR01437">
    <property type="entry name" value="NUOXDRDTASE4"/>
</dbReference>
<feature type="transmembrane region" description="Helical" evidence="10">
    <location>
        <begin position="6"/>
        <end position="25"/>
    </location>
</feature>
<feature type="transmembrane region" description="Helical" evidence="10">
    <location>
        <begin position="271"/>
        <end position="296"/>
    </location>
</feature>
<evidence type="ECO:0000256" key="5">
    <source>
        <dbReference type="ARBA" id="ARBA00022989"/>
    </source>
</evidence>
<feature type="transmembrane region" description="Helical" evidence="10">
    <location>
        <begin position="169"/>
        <end position="189"/>
    </location>
</feature>
<feature type="transmembrane region" description="Helical" evidence="10">
    <location>
        <begin position="461"/>
        <end position="480"/>
    </location>
</feature>
<feature type="transmembrane region" description="Helical" evidence="10">
    <location>
        <begin position="32"/>
        <end position="53"/>
    </location>
</feature>
<keyword evidence="5 10" id="KW-1133">Transmembrane helix</keyword>
<dbReference type="AlphaFoldDB" id="A0A545TC85"/>
<comment type="caution">
    <text evidence="12">The sequence shown here is derived from an EMBL/GenBank/DDBJ whole genome shotgun (WGS) entry which is preliminary data.</text>
</comment>
<keyword evidence="4 9" id="KW-0812">Transmembrane</keyword>
<evidence type="ECO:0000256" key="1">
    <source>
        <dbReference type="ARBA" id="ARBA00004127"/>
    </source>
</evidence>
<feature type="transmembrane region" description="Helical" evidence="10">
    <location>
        <begin position="211"/>
        <end position="233"/>
    </location>
</feature>
<evidence type="ECO:0000256" key="10">
    <source>
        <dbReference type="SAM" id="Phobius"/>
    </source>
</evidence>
<dbReference type="PANTHER" id="PTHR43507">
    <property type="entry name" value="NADH-UBIQUINONE OXIDOREDUCTASE CHAIN 4"/>
    <property type="match status" value="1"/>
</dbReference>
<feature type="transmembrane region" description="Helical" evidence="10">
    <location>
        <begin position="419"/>
        <end position="440"/>
    </location>
</feature>
<evidence type="ECO:0000256" key="2">
    <source>
        <dbReference type="ARBA" id="ARBA00009025"/>
    </source>
</evidence>